<dbReference type="InterPro" id="IPR058512">
    <property type="entry name" value="DUF8199"/>
</dbReference>
<dbReference type="Pfam" id="PF26622">
    <property type="entry name" value="DUF8199"/>
    <property type="match status" value="1"/>
</dbReference>
<evidence type="ECO:0000313" key="2">
    <source>
        <dbReference type="Proteomes" id="UP000189739"/>
    </source>
</evidence>
<evidence type="ECO:0000313" key="1">
    <source>
        <dbReference type="EMBL" id="OOQ59433.1"/>
    </source>
</evidence>
<proteinExistence type="predicted"/>
<dbReference type="NCBIfam" id="NF047658">
    <property type="entry name" value="HYC_CC_PP"/>
    <property type="match status" value="1"/>
</dbReference>
<sequence length="139" mass="15143">MKRSAVFLLSFFYLLLTTGMFVCFIHCGAKDMAGMRSKVASATKAKISAEHACCRKAANKRKAGGNCCKKHGNYIVKENLQPESSRLLLQAVAIVPQPSFARFFNITQTNSSAVIPVYSHGPPGTSGKSYVIQLRSLLI</sequence>
<dbReference type="STRING" id="1792845.BC343_04425"/>
<dbReference type="OrthoDB" id="798836at2"/>
<protein>
    <submittedName>
        <fullName evidence="1">Uncharacterized protein</fullName>
    </submittedName>
</protein>
<dbReference type="InterPro" id="IPR058060">
    <property type="entry name" value="HYC_CC_PP"/>
</dbReference>
<comment type="caution">
    <text evidence="1">The sequence shown here is derived from an EMBL/GenBank/DDBJ whole genome shotgun (WGS) entry which is preliminary data.</text>
</comment>
<keyword evidence="2" id="KW-1185">Reference proteome</keyword>
<name>A0A1S9PER8_9SPHI</name>
<dbReference type="Proteomes" id="UP000189739">
    <property type="component" value="Unassembled WGS sequence"/>
</dbReference>
<organism evidence="1 2">
    <name type="scientific">Mucilaginibacter pedocola</name>
    <dbReference type="NCBI Taxonomy" id="1792845"/>
    <lineage>
        <taxon>Bacteria</taxon>
        <taxon>Pseudomonadati</taxon>
        <taxon>Bacteroidota</taxon>
        <taxon>Sphingobacteriia</taxon>
        <taxon>Sphingobacteriales</taxon>
        <taxon>Sphingobacteriaceae</taxon>
        <taxon>Mucilaginibacter</taxon>
    </lineage>
</organism>
<reference evidence="1 2" key="1">
    <citation type="submission" date="2016-07" db="EMBL/GenBank/DDBJ databases">
        <title>Genomic analysis of zinc-resistant bacterium Mucilaginibacter pedocola TBZ30.</title>
        <authorList>
            <person name="Huang J."/>
            <person name="Tang J."/>
        </authorList>
    </citation>
    <scope>NUCLEOTIDE SEQUENCE [LARGE SCALE GENOMIC DNA]</scope>
    <source>
        <strain evidence="1 2">TBZ30</strain>
    </source>
</reference>
<dbReference type="RefSeq" id="WP_078348163.1">
    <property type="nucleotide sequence ID" value="NZ_MBTF01000012.1"/>
</dbReference>
<gene>
    <name evidence="1" type="ORF">BC343_04425</name>
</gene>
<accession>A0A1S9PER8</accession>
<dbReference type="AlphaFoldDB" id="A0A1S9PER8"/>
<dbReference type="EMBL" id="MBTF01000012">
    <property type="protein sequence ID" value="OOQ59433.1"/>
    <property type="molecule type" value="Genomic_DNA"/>
</dbReference>